<proteinExistence type="predicted"/>
<name>A0A3N0C0R2_9MICC</name>
<dbReference type="RefSeq" id="WP_123255227.1">
    <property type="nucleotide sequence ID" value="NZ_RBED01000091.1"/>
</dbReference>
<evidence type="ECO:0000313" key="1">
    <source>
        <dbReference type="EMBL" id="RNL55654.1"/>
    </source>
</evidence>
<sequence length="76" mass="8563">MLFNAFLKLVGVEDWVFLGRVLAQDQYQGSAIADRMIAAYLLEHEDAVDERAELRGKDSGTVYISWTPVREESAEA</sequence>
<reference evidence="1 2" key="1">
    <citation type="submission" date="2018-10" db="EMBL/GenBank/DDBJ databases">
        <title>Genome sequencing of Arthrobacter oryzae TNB02.</title>
        <authorList>
            <person name="Cho Y.-J."/>
            <person name="Cho A."/>
            <person name="Kim O.-S."/>
        </authorList>
    </citation>
    <scope>NUCLEOTIDE SEQUENCE [LARGE SCALE GENOMIC DNA]</scope>
    <source>
        <strain evidence="1 2">TNB02</strain>
    </source>
</reference>
<dbReference type="Proteomes" id="UP000273807">
    <property type="component" value="Unassembled WGS sequence"/>
</dbReference>
<comment type="caution">
    <text evidence="1">The sequence shown here is derived from an EMBL/GenBank/DDBJ whole genome shotgun (WGS) entry which is preliminary data.</text>
</comment>
<gene>
    <name evidence="1" type="ORF">D7003_09570</name>
</gene>
<dbReference type="AlphaFoldDB" id="A0A3N0C0R2"/>
<evidence type="ECO:0000313" key="2">
    <source>
        <dbReference type="Proteomes" id="UP000273807"/>
    </source>
</evidence>
<protein>
    <submittedName>
        <fullName evidence="1">Uncharacterized protein</fullName>
    </submittedName>
</protein>
<organism evidence="1 2">
    <name type="scientific">Arthrobacter oryzae</name>
    <dbReference type="NCBI Taxonomy" id="409290"/>
    <lineage>
        <taxon>Bacteria</taxon>
        <taxon>Bacillati</taxon>
        <taxon>Actinomycetota</taxon>
        <taxon>Actinomycetes</taxon>
        <taxon>Micrococcales</taxon>
        <taxon>Micrococcaceae</taxon>
        <taxon>Arthrobacter</taxon>
    </lineage>
</organism>
<accession>A0A3N0C0R2</accession>
<keyword evidence="2" id="KW-1185">Reference proteome</keyword>
<dbReference type="EMBL" id="RBED01000091">
    <property type="protein sequence ID" value="RNL55654.1"/>
    <property type="molecule type" value="Genomic_DNA"/>
</dbReference>